<keyword evidence="8" id="KW-1185">Reference proteome</keyword>
<evidence type="ECO:0000313" key="8">
    <source>
        <dbReference type="Proteomes" id="UP000790347"/>
    </source>
</evidence>
<dbReference type="Gene3D" id="1.10.555.10">
    <property type="entry name" value="Rho GTPase activation protein"/>
    <property type="match status" value="1"/>
</dbReference>
<dbReference type="PANTHER" id="PTHR15228:SF25">
    <property type="entry name" value="F-BAR DOMAIN-CONTAINING PROTEIN"/>
    <property type="match status" value="1"/>
</dbReference>
<dbReference type="InterPro" id="IPR008936">
    <property type="entry name" value="Rho_GTPase_activation_prot"/>
</dbReference>
<dbReference type="EMBL" id="ASGP02000003">
    <property type="protein sequence ID" value="KAH9515810.1"/>
    <property type="molecule type" value="Genomic_DNA"/>
</dbReference>
<dbReference type="CDD" id="cd20816">
    <property type="entry name" value="C1_GMIP-like"/>
    <property type="match status" value="1"/>
</dbReference>
<keyword evidence="2" id="KW-0479">Metal-binding</keyword>
<reference evidence="7" key="1">
    <citation type="submission" date="2013-05" db="EMBL/GenBank/DDBJ databases">
        <authorList>
            <person name="Yim A.K.Y."/>
            <person name="Chan T.F."/>
            <person name="Ji K.M."/>
            <person name="Liu X.Y."/>
            <person name="Zhou J.W."/>
            <person name="Li R.Q."/>
            <person name="Yang K.Y."/>
            <person name="Li J."/>
            <person name="Li M."/>
            <person name="Law P.T.W."/>
            <person name="Wu Y.L."/>
            <person name="Cai Z.L."/>
            <person name="Qin H."/>
            <person name="Bao Y."/>
            <person name="Leung R.K.K."/>
            <person name="Ng P.K.S."/>
            <person name="Zou J."/>
            <person name="Zhong X.J."/>
            <person name="Ran P.X."/>
            <person name="Zhong N.S."/>
            <person name="Liu Z.G."/>
            <person name="Tsui S.K.W."/>
        </authorList>
    </citation>
    <scope>NUCLEOTIDE SEQUENCE</scope>
    <source>
        <strain evidence="7">Derf</strain>
        <tissue evidence="7">Whole organism</tissue>
    </source>
</reference>
<dbReference type="InterPro" id="IPR002219">
    <property type="entry name" value="PKC_DAG/PE"/>
</dbReference>
<dbReference type="SUPFAM" id="SSF48350">
    <property type="entry name" value="GTPase activation domain, GAP"/>
    <property type="match status" value="1"/>
</dbReference>
<dbReference type="Gene3D" id="3.30.60.20">
    <property type="match status" value="1"/>
</dbReference>
<dbReference type="GO" id="GO:0051056">
    <property type="term" value="P:regulation of small GTPase mediated signal transduction"/>
    <property type="evidence" value="ECO:0007669"/>
    <property type="project" value="UniProtKB-ARBA"/>
</dbReference>
<sequence>MAQRTRLCVTFEMDHHNQEDVTILDMDNNDRRYSYTTTTNSNQSSVDRLCLQDTNVQEANRRYSSELGRSIKSTSILPKVSRAKSDIILNSIGSISIDKDGQNNVDDTTSNHLDDKKKFENKRTNATMKKLAGYINVKPRLKYKEHDYQRITYVLNMKPTKCRICSDNIYFYCYECVQCKLAGHKKCLQNLYVTCPNKVMPPRLAVFGLEISDNNQISDVLHTCIIEIEKRPIHQLRGIYKLDGDSTNIEKLCLSFEFGSHLIDISQISPHDIAGVVKHYLLCISTPIFNKNIQKELITIGSEWPVRKVPYTQSGIAILVFELRRLVGCLTATYRNNLAYIIYHLKRIVDRQHITEMTANSLAIVFAPIIFRDERNIQHEYKTGSNDNDNNNNNNNNNDRIKGNSLSSSSSSLMKNGLSNNHNNIGTMHILLDVHLKIRVIELMICYANDIFANLD</sequence>
<dbReference type="AlphaFoldDB" id="A0A922I1N4"/>
<feature type="domain" description="Rho-GAP" evidence="6">
    <location>
        <begin position="209"/>
        <end position="452"/>
    </location>
</feature>
<evidence type="ECO:0000256" key="3">
    <source>
        <dbReference type="ARBA" id="ARBA00022833"/>
    </source>
</evidence>
<dbReference type="InterPro" id="IPR051025">
    <property type="entry name" value="RhoGAP"/>
</dbReference>
<dbReference type="GO" id="GO:0005096">
    <property type="term" value="F:GTPase activator activity"/>
    <property type="evidence" value="ECO:0007669"/>
    <property type="project" value="UniProtKB-KW"/>
</dbReference>
<evidence type="ECO:0000259" key="5">
    <source>
        <dbReference type="PROSITE" id="PS50081"/>
    </source>
</evidence>
<dbReference type="PANTHER" id="PTHR15228">
    <property type="entry name" value="SPERMATHECAL PHYSIOLOGY VARIANT"/>
    <property type="match status" value="1"/>
</dbReference>
<feature type="region of interest" description="Disordered" evidence="4">
    <location>
        <begin position="381"/>
        <end position="413"/>
    </location>
</feature>
<organism evidence="7 8">
    <name type="scientific">Dermatophagoides farinae</name>
    <name type="common">American house dust mite</name>
    <dbReference type="NCBI Taxonomy" id="6954"/>
    <lineage>
        <taxon>Eukaryota</taxon>
        <taxon>Metazoa</taxon>
        <taxon>Ecdysozoa</taxon>
        <taxon>Arthropoda</taxon>
        <taxon>Chelicerata</taxon>
        <taxon>Arachnida</taxon>
        <taxon>Acari</taxon>
        <taxon>Acariformes</taxon>
        <taxon>Sarcoptiformes</taxon>
        <taxon>Astigmata</taxon>
        <taxon>Psoroptidia</taxon>
        <taxon>Analgoidea</taxon>
        <taxon>Pyroglyphidae</taxon>
        <taxon>Dermatophagoidinae</taxon>
        <taxon>Dermatophagoides</taxon>
    </lineage>
</organism>
<feature type="domain" description="Phorbol-ester/DAG-type" evidence="5">
    <location>
        <begin position="145"/>
        <end position="195"/>
    </location>
</feature>
<dbReference type="InterPro" id="IPR046349">
    <property type="entry name" value="C1-like_sf"/>
</dbReference>
<feature type="compositionally biased region" description="Low complexity" evidence="4">
    <location>
        <begin position="386"/>
        <end position="413"/>
    </location>
</feature>
<dbReference type="Pfam" id="PF00620">
    <property type="entry name" value="RhoGAP"/>
    <property type="match status" value="1"/>
</dbReference>
<dbReference type="SUPFAM" id="SSF57889">
    <property type="entry name" value="Cysteine-rich domain"/>
    <property type="match status" value="1"/>
</dbReference>
<dbReference type="PROSITE" id="PS50238">
    <property type="entry name" value="RHOGAP"/>
    <property type="match status" value="1"/>
</dbReference>
<evidence type="ECO:0000256" key="4">
    <source>
        <dbReference type="SAM" id="MobiDB-lite"/>
    </source>
</evidence>
<name>A0A922I1N4_DERFA</name>
<keyword evidence="1" id="KW-0343">GTPase activation</keyword>
<proteinExistence type="predicted"/>
<protein>
    <submittedName>
        <fullName evidence="7">Rho GTPase-activating protein 45 [Cleaved into: Minor histocompatibility antigen HA-1]</fullName>
    </submittedName>
</protein>
<evidence type="ECO:0000313" key="7">
    <source>
        <dbReference type="EMBL" id="KAH9515810.1"/>
    </source>
</evidence>
<accession>A0A922I1N4</accession>
<dbReference type="SMART" id="SM00109">
    <property type="entry name" value="C1"/>
    <property type="match status" value="1"/>
</dbReference>
<dbReference type="GO" id="GO:0007165">
    <property type="term" value="P:signal transduction"/>
    <property type="evidence" value="ECO:0007669"/>
    <property type="project" value="InterPro"/>
</dbReference>
<evidence type="ECO:0000259" key="6">
    <source>
        <dbReference type="PROSITE" id="PS50238"/>
    </source>
</evidence>
<dbReference type="Proteomes" id="UP000790347">
    <property type="component" value="Unassembled WGS sequence"/>
</dbReference>
<dbReference type="GO" id="GO:0046872">
    <property type="term" value="F:metal ion binding"/>
    <property type="evidence" value="ECO:0007669"/>
    <property type="project" value="UniProtKB-KW"/>
</dbReference>
<gene>
    <name evidence="7" type="primary">HMHA1_1</name>
    <name evidence="7" type="ORF">DERF_006584</name>
</gene>
<dbReference type="InterPro" id="IPR000198">
    <property type="entry name" value="RhoGAP_dom"/>
</dbReference>
<comment type="caution">
    <text evidence="7">The sequence shown here is derived from an EMBL/GenBank/DDBJ whole genome shotgun (WGS) entry which is preliminary data.</text>
</comment>
<evidence type="ECO:0000256" key="2">
    <source>
        <dbReference type="ARBA" id="ARBA00022723"/>
    </source>
</evidence>
<dbReference type="SMART" id="SM00324">
    <property type="entry name" value="RhoGAP"/>
    <property type="match status" value="1"/>
</dbReference>
<reference evidence="7" key="2">
    <citation type="journal article" date="2022" name="Res Sq">
        <title>Comparative Genomics Reveals Insights into the Divergent Evolution of Astigmatic Mites and Household Pest Adaptations.</title>
        <authorList>
            <person name="Xiong Q."/>
            <person name="Wan A.T.-Y."/>
            <person name="Liu X.-Y."/>
            <person name="Fung C.S.-H."/>
            <person name="Xiao X."/>
            <person name="Malainual N."/>
            <person name="Hou J."/>
            <person name="Wang L."/>
            <person name="Wang M."/>
            <person name="Yang K."/>
            <person name="Cui Y."/>
            <person name="Leung E."/>
            <person name="Nong W."/>
            <person name="Shin S.-K."/>
            <person name="Au S."/>
            <person name="Jeong K.Y."/>
            <person name="Chew F.T."/>
            <person name="Hui J."/>
            <person name="Leung T.F."/>
            <person name="Tungtrongchitr A."/>
            <person name="Zhong N."/>
            <person name="Liu Z."/>
            <person name="Tsui S."/>
        </authorList>
    </citation>
    <scope>NUCLEOTIDE SEQUENCE</scope>
    <source>
        <strain evidence="7">Derf</strain>
        <tissue evidence="7">Whole organism</tissue>
    </source>
</reference>
<evidence type="ECO:0000256" key="1">
    <source>
        <dbReference type="ARBA" id="ARBA00022468"/>
    </source>
</evidence>
<keyword evidence="3" id="KW-0862">Zinc</keyword>
<dbReference type="PROSITE" id="PS50081">
    <property type="entry name" value="ZF_DAG_PE_2"/>
    <property type="match status" value="1"/>
</dbReference>